<evidence type="ECO:0000313" key="3">
    <source>
        <dbReference type="Proteomes" id="UP000235392"/>
    </source>
</evidence>
<name>A0A2N5TQA1_9BASI</name>
<organism evidence="2 3">
    <name type="scientific">Puccinia coronata f. sp. avenae</name>
    <dbReference type="NCBI Taxonomy" id="200324"/>
    <lineage>
        <taxon>Eukaryota</taxon>
        <taxon>Fungi</taxon>
        <taxon>Dikarya</taxon>
        <taxon>Basidiomycota</taxon>
        <taxon>Pucciniomycotina</taxon>
        <taxon>Pucciniomycetes</taxon>
        <taxon>Pucciniales</taxon>
        <taxon>Pucciniaceae</taxon>
        <taxon>Puccinia</taxon>
    </lineage>
</organism>
<feature type="region of interest" description="Disordered" evidence="1">
    <location>
        <begin position="134"/>
        <end position="175"/>
    </location>
</feature>
<gene>
    <name evidence="2" type="ORF">PCASD_22993</name>
</gene>
<dbReference type="AlphaFoldDB" id="A0A2N5TQA1"/>
<evidence type="ECO:0000256" key="1">
    <source>
        <dbReference type="SAM" id="MobiDB-lite"/>
    </source>
</evidence>
<dbReference type="EMBL" id="PGCI01000396">
    <property type="protein sequence ID" value="PLW27679.1"/>
    <property type="molecule type" value="Genomic_DNA"/>
</dbReference>
<protein>
    <submittedName>
        <fullName evidence="2">Uncharacterized protein</fullName>
    </submittedName>
</protein>
<accession>A0A2N5TQA1</accession>
<reference evidence="2 3" key="1">
    <citation type="submission" date="2017-11" db="EMBL/GenBank/DDBJ databases">
        <title>De novo assembly and phasing of dikaryotic genomes from two isolates of Puccinia coronata f. sp. avenae, the causal agent of oat crown rust.</title>
        <authorList>
            <person name="Miller M.E."/>
            <person name="Zhang Y."/>
            <person name="Omidvar V."/>
            <person name="Sperschneider J."/>
            <person name="Schwessinger B."/>
            <person name="Raley C."/>
            <person name="Palmer J.M."/>
            <person name="Garnica D."/>
            <person name="Upadhyaya N."/>
            <person name="Rathjen J."/>
            <person name="Taylor J.M."/>
            <person name="Park R.F."/>
            <person name="Dodds P.N."/>
            <person name="Hirsch C.D."/>
            <person name="Kianian S.F."/>
            <person name="Figueroa M."/>
        </authorList>
    </citation>
    <scope>NUCLEOTIDE SEQUENCE [LARGE SCALE GENOMIC DNA]</scope>
    <source>
        <strain evidence="2">12SD80</strain>
    </source>
</reference>
<sequence>MPHAYKWREDGRLGVRPRRTGVLAMHGCLEGVQALHALRTGLRGWHACPARLTKPLESRGLRLHALQTGVHGQHACPAGPHAEPAVLTPFPPPQKPISWQQRNPTAFPNGYSPYCPIVVAPNFLPYGSPYPIPNFTQPHQIPTPPNKQLSPTPPTNPQGRPYESYKPSYPRQRPDVTTKNVEVGNIKDEIAELQLHGKVTADAVSARPEIITDTGVGTMSFPGKNGMTVSVKGMMYCEQASSTLISPAALRRANVRIAYDSTAQTIVSDGYIRGYVGRFEPMLHCRNISLVWLDATLALVDTTPVLLDANTLLVDIVLVIVDAIPAILDAILVCLTGLWHFGLPQPAHRVLAQLPPGQPPHLVLFGCVTLATSLSHSIPLLTGLQEAIVTNILPELPPPLEIVPTTFLAGPAPRLREAFLLKQDSCFFSTLPSNLLTEVDALKERIVRQQHTV</sequence>
<comment type="caution">
    <text evidence="2">The sequence shown here is derived from an EMBL/GenBank/DDBJ whole genome shotgun (WGS) entry which is preliminary data.</text>
</comment>
<proteinExistence type="predicted"/>
<dbReference type="Proteomes" id="UP000235392">
    <property type="component" value="Unassembled WGS sequence"/>
</dbReference>
<feature type="compositionally biased region" description="Pro residues" evidence="1">
    <location>
        <begin position="141"/>
        <end position="156"/>
    </location>
</feature>
<evidence type="ECO:0000313" key="2">
    <source>
        <dbReference type="EMBL" id="PLW27679.1"/>
    </source>
</evidence>